<feature type="non-terminal residue" evidence="2">
    <location>
        <position position="1"/>
    </location>
</feature>
<feature type="region of interest" description="Disordered" evidence="1">
    <location>
        <begin position="66"/>
        <end position="103"/>
    </location>
</feature>
<proteinExistence type="predicted"/>
<accession>A0A0K8T1F0</accession>
<evidence type="ECO:0000256" key="1">
    <source>
        <dbReference type="SAM" id="MobiDB-lite"/>
    </source>
</evidence>
<dbReference type="EMBL" id="GBRD01006454">
    <property type="protein sequence ID" value="JAG59367.1"/>
    <property type="molecule type" value="Transcribed_RNA"/>
</dbReference>
<sequence length="103" mass="11224">VPTVVIGYLVGPGPLQVRGGRDHLRIDNDCSAIWASRDYIRDTPHRASRRRDPGRYRGEKLIGNLLLNVPPSSRQGPGDDVPNGIVPPDSTAMSTRADLASRL</sequence>
<name>A0A0K8T1F0_LYGHE</name>
<organism evidence="2">
    <name type="scientific">Lygus hesperus</name>
    <name type="common">Western plant bug</name>
    <dbReference type="NCBI Taxonomy" id="30085"/>
    <lineage>
        <taxon>Eukaryota</taxon>
        <taxon>Metazoa</taxon>
        <taxon>Ecdysozoa</taxon>
        <taxon>Arthropoda</taxon>
        <taxon>Hexapoda</taxon>
        <taxon>Insecta</taxon>
        <taxon>Pterygota</taxon>
        <taxon>Neoptera</taxon>
        <taxon>Paraneoptera</taxon>
        <taxon>Hemiptera</taxon>
        <taxon>Heteroptera</taxon>
        <taxon>Panheteroptera</taxon>
        <taxon>Cimicomorpha</taxon>
        <taxon>Miridae</taxon>
        <taxon>Mirini</taxon>
        <taxon>Lygus</taxon>
    </lineage>
</organism>
<protein>
    <submittedName>
        <fullName evidence="2">Uncharacterized protein</fullName>
    </submittedName>
</protein>
<reference evidence="2" key="1">
    <citation type="submission" date="2014-09" db="EMBL/GenBank/DDBJ databases">
        <authorList>
            <person name="Magalhaes I.L.F."/>
            <person name="Oliveira U."/>
            <person name="Santos F.R."/>
            <person name="Vidigal T.H.D.A."/>
            <person name="Brescovit A.D."/>
            <person name="Santos A.J."/>
        </authorList>
    </citation>
    <scope>NUCLEOTIDE SEQUENCE</scope>
</reference>
<evidence type="ECO:0000313" key="2">
    <source>
        <dbReference type="EMBL" id="JAG59367.1"/>
    </source>
</evidence>
<dbReference type="AlphaFoldDB" id="A0A0K8T1F0"/>